<evidence type="ECO:0000313" key="1">
    <source>
        <dbReference type="EMBL" id="QHT24981.1"/>
    </source>
</evidence>
<dbReference type="AlphaFoldDB" id="A0A6C0E8N4"/>
<name>A0A6C0E8N4_9ZZZZ</name>
<organism evidence="1">
    <name type="scientific">viral metagenome</name>
    <dbReference type="NCBI Taxonomy" id="1070528"/>
    <lineage>
        <taxon>unclassified sequences</taxon>
        <taxon>metagenomes</taxon>
        <taxon>organismal metagenomes</taxon>
    </lineage>
</organism>
<dbReference type="EMBL" id="MN739752">
    <property type="protein sequence ID" value="QHT24981.1"/>
    <property type="molecule type" value="Genomic_DNA"/>
</dbReference>
<reference evidence="1" key="1">
    <citation type="journal article" date="2020" name="Nature">
        <title>Giant virus diversity and host interactions through global metagenomics.</title>
        <authorList>
            <person name="Schulz F."/>
            <person name="Roux S."/>
            <person name="Paez-Espino D."/>
            <person name="Jungbluth S."/>
            <person name="Walsh D.A."/>
            <person name="Denef V.J."/>
            <person name="McMahon K.D."/>
            <person name="Konstantinidis K.T."/>
            <person name="Eloe-Fadrosh E.A."/>
            <person name="Kyrpides N.C."/>
            <person name="Woyke T."/>
        </authorList>
    </citation>
    <scope>NUCLEOTIDE SEQUENCE</scope>
    <source>
        <strain evidence="1">GVMAG-M-3300023179-150</strain>
    </source>
</reference>
<dbReference type="Gene3D" id="3.40.50.300">
    <property type="entry name" value="P-loop containing nucleotide triphosphate hydrolases"/>
    <property type="match status" value="1"/>
</dbReference>
<dbReference type="SUPFAM" id="SSF52540">
    <property type="entry name" value="P-loop containing nucleoside triphosphate hydrolases"/>
    <property type="match status" value="1"/>
</dbReference>
<accession>A0A6C0E8N4</accession>
<proteinExistence type="predicted"/>
<evidence type="ECO:0008006" key="2">
    <source>
        <dbReference type="Google" id="ProtNLM"/>
    </source>
</evidence>
<sequence length="360" mass="41267">MNFLVKDLLNPSIRPTLKDLDFHLEYRDSFKLLSIQNGLFDTLFIGPPGSGKLTLIFAYLQHLFGPTVLKLIPNEFSEKQSTNTKKGKSSNKGDDLLTELNFEMVETIYSNNYVTLINDSVSDDKLLEYLRNQVNQVSDNVTYLVITHIDKFKPNTLSFVKSFIEKRETSLYILATSNSTLKLSNGLKGLLSIYRIPRPSLEETSKYYLKIIPNKFVKANIVNKDKFKKIYNETHGNLKLIISYINQYLLEGIDSDLVKKHPNSYRLYLCSLLNLAMKGDVKDIGMIRSMIMVIYQSPVSWSECIHHFIDLIGLSKLSSEKKVEIVKMVAEVDHQSTLSKINYCHYEALVFQLMAIIHGQ</sequence>
<dbReference type="InterPro" id="IPR027417">
    <property type="entry name" value="P-loop_NTPase"/>
</dbReference>
<protein>
    <recommendedName>
        <fullName evidence="2">AAA+ ATPase domain-containing protein</fullName>
    </recommendedName>
</protein>